<evidence type="ECO:0000313" key="7">
    <source>
        <dbReference type="EMBL" id="SDX61435.1"/>
    </source>
</evidence>
<protein>
    <submittedName>
        <fullName evidence="7">Type IV pilus assembly protein PilB</fullName>
    </submittedName>
</protein>
<dbReference type="FunFam" id="3.30.450.90:FF:000001">
    <property type="entry name" value="Type II secretion system ATPase GspE"/>
    <property type="match status" value="1"/>
</dbReference>
<dbReference type="PROSITE" id="PS00662">
    <property type="entry name" value="T2SP_E"/>
    <property type="match status" value="1"/>
</dbReference>
<evidence type="ECO:0000256" key="3">
    <source>
        <dbReference type="ARBA" id="ARBA00022490"/>
    </source>
</evidence>
<gene>
    <name evidence="7" type="ORF">SAMN05443545_106190</name>
</gene>
<proteinExistence type="inferred from homology"/>
<dbReference type="GO" id="GO:0009297">
    <property type="term" value="P:pilus assembly"/>
    <property type="evidence" value="ECO:0007669"/>
    <property type="project" value="InterPro"/>
</dbReference>
<sequence>MTSMQPPRDTATHPLPENHEWHGLAHQLIAIGCLSAHDVADIERAAHTAGRSWLETLLEHARATTTAIEQAASRAYGLAFSDLQSIRTERLPATTDLPTNLLRKHGILPLERTEQCLRVAIPQPATLARLDDLQFATGLVIEGVLAPEGRLRALLDHYLSRDGGHDFEVADVTTDTPDAAPDRISDDDAPVVRFIDGILRDAIHRGASDIHFEPYETHYRIRLRIDGMLVEVARPPIDMRHRLAARLKVMAQLDISERRLPQDGAIRLQVSGRQSVDFRLSSMPTVHGEKLVLRLLDPTTAQRDIDALGFTPEQQACYIHHLEASQGMILVTGPTGSGKTVTLYAGLAQLNTQVRNISTAEDPVEVRLAGVNQLNVAPRIGLDFATALRAFLRQDPDVVMVGEIRDRETADIAIKASQTGHLVLSTLHTNSAAETLTRLSNMGVAAFNIASSVSLIIAQRLVRRLCLHCRHPADLPRETLREEGFNETDIERATIYAPVGCQHCHGGYHGRVGIHEMLPVTDAIAQSILRHDDARALAAQARHEGCHDLRHSGLRKVMEGVTSLEEVNRVIGH</sequence>
<dbReference type="InterPro" id="IPR027417">
    <property type="entry name" value="P-loop_NTPase"/>
</dbReference>
<dbReference type="Gene3D" id="3.30.300.160">
    <property type="entry name" value="Type II secretion system, protein E, N-terminal domain"/>
    <property type="match status" value="1"/>
</dbReference>
<name>A0A1H3D4Y9_9GAMM</name>
<dbReference type="GO" id="GO:0005524">
    <property type="term" value="F:ATP binding"/>
    <property type="evidence" value="ECO:0007669"/>
    <property type="project" value="UniProtKB-KW"/>
</dbReference>
<evidence type="ECO:0000256" key="5">
    <source>
        <dbReference type="ARBA" id="ARBA00022840"/>
    </source>
</evidence>
<dbReference type="AlphaFoldDB" id="A0A1H3D4Y9"/>
<dbReference type="STRING" id="574349.SAMN05443545_106190"/>
<dbReference type="PANTHER" id="PTHR30258:SF1">
    <property type="entry name" value="PROTEIN TRANSPORT PROTEIN HOFB HOMOLOG"/>
    <property type="match status" value="1"/>
</dbReference>
<dbReference type="InterPro" id="IPR007831">
    <property type="entry name" value="T2SS_GspE_N"/>
</dbReference>
<dbReference type="GO" id="GO:0016887">
    <property type="term" value="F:ATP hydrolysis activity"/>
    <property type="evidence" value="ECO:0007669"/>
    <property type="project" value="InterPro"/>
</dbReference>
<dbReference type="GO" id="GO:0005886">
    <property type="term" value="C:plasma membrane"/>
    <property type="evidence" value="ECO:0007669"/>
    <property type="project" value="TreeGrafter"/>
</dbReference>
<dbReference type="SUPFAM" id="SSF52540">
    <property type="entry name" value="P-loop containing nucleoside triphosphate hydrolases"/>
    <property type="match status" value="1"/>
</dbReference>
<dbReference type="InterPro" id="IPR013374">
    <property type="entry name" value="ATPase_typ4_pilus-assembl_PilB"/>
</dbReference>
<dbReference type="RefSeq" id="WP_092570337.1">
    <property type="nucleotide sequence ID" value="NZ_BMXH01000005.1"/>
</dbReference>
<dbReference type="Pfam" id="PF00437">
    <property type="entry name" value="T2SSE"/>
    <property type="match status" value="1"/>
</dbReference>
<keyword evidence="3" id="KW-0963">Cytoplasm</keyword>
<keyword evidence="4" id="KW-0547">Nucleotide-binding</keyword>
<evidence type="ECO:0000259" key="6">
    <source>
        <dbReference type="PROSITE" id="PS00662"/>
    </source>
</evidence>
<keyword evidence="5" id="KW-0067">ATP-binding</keyword>
<evidence type="ECO:0000313" key="8">
    <source>
        <dbReference type="Proteomes" id="UP000198500"/>
    </source>
</evidence>
<dbReference type="SUPFAM" id="SSF160246">
    <property type="entry name" value="EspE N-terminal domain-like"/>
    <property type="match status" value="1"/>
</dbReference>
<evidence type="ECO:0000256" key="4">
    <source>
        <dbReference type="ARBA" id="ARBA00022741"/>
    </source>
</evidence>
<organism evidence="7 8">
    <name type="scientific">Aidingimonas halophila</name>
    <dbReference type="NCBI Taxonomy" id="574349"/>
    <lineage>
        <taxon>Bacteria</taxon>
        <taxon>Pseudomonadati</taxon>
        <taxon>Pseudomonadota</taxon>
        <taxon>Gammaproteobacteria</taxon>
        <taxon>Oceanospirillales</taxon>
        <taxon>Halomonadaceae</taxon>
        <taxon>Aidingimonas</taxon>
    </lineage>
</organism>
<evidence type="ECO:0000256" key="2">
    <source>
        <dbReference type="ARBA" id="ARBA00006611"/>
    </source>
</evidence>
<dbReference type="CDD" id="cd01129">
    <property type="entry name" value="PulE-GspE-like"/>
    <property type="match status" value="1"/>
</dbReference>
<dbReference type="EMBL" id="FNNI01000006">
    <property type="protein sequence ID" value="SDX61435.1"/>
    <property type="molecule type" value="Genomic_DNA"/>
</dbReference>
<comment type="subcellular location">
    <subcellularLocation>
        <location evidence="1">Cytoplasm</location>
    </subcellularLocation>
</comment>
<dbReference type="InterPro" id="IPR037257">
    <property type="entry name" value="T2SS_E_N_sf"/>
</dbReference>
<evidence type="ECO:0000256" key="1">
    <source>
        <dbReference type="ARBA" id="ARBA00004496"/>
    </source>
</evidence>
<dbReference type="InterPro" id="IPR001482">
    <property type="entry name" value="T2SS/T4SS_dom"/>
</dbReference>
<comment type="similarity">
    <text evidence="2">Belongs to the GSP E family.</text>
</comment>
<dbReference type="Pfam" id="PF05157">
    <property type="entry name" value="MshEN"/>
    <property type="match status" value="1"/>
</dbReference>
<dbReference type="OrthoDB" id="9776961at2"/>
<keyword evidence="8" id="KW-1185">Reference proteome</keyword>
<dbReference type="Gene3D" id="3.30.450.90">
    <property type="match status" value="1"/>
</dbReference>
<reference evidence="7 8" key="1">
    <citation type="submission" date="2016-10" db="EMBL/GenBank/DDBJ databases">
        <authorList>
            <person name="de Groot N.N."/>
        </authorList>
    </citation>
    <scope>NUCLEOTIDE SEQUENCE [LARGE SCALE GENOMIC DNA]</scope>
    <source>
        <strain evidence="7 8">DSM 19219</strain>
    </source>
</reference>
<dbReference type="GO" id="GO:0005737">
    <property type="term" value="C:cytoplasm"/>
    <property type="evidence" value="ECO:0007669"/>
    <property type="project" value="UniProtKB-SubCell"/>
</dbReference>
<accession>A0A1H3D4Y9</accession>
<dbReference type="Proteomes" id="UP000198500">
    <property type="component" value="Unassembled WGS sequence"/>
</dbReference>
<dbReference type="PANTHER" id="PTHR30258">
    <property type="entry name" value="TYPE II SECRETION SYSTEM PROTEIN GSPE-RELATED"/>
    <property type="match status" value="1"/>
</dbReference>
<dbReference type="Gene3D" id="3.40.50.300">
    <property type="entry name" value="P-loop containing nucleotide triphosphate hydrolases"/>
    <property type="match status" value="1"/>
</dbReference>
<dbReference type="NCBIfam" id="TIGR02538">
    <property type="entry name" value="type_IV_pilB"/>
    <property type="match status" value="1"/>
</dbReference>
<feature type="domain" description="Bacterial type II secretion system protein E" evidence="6">
    <location>
        <begin position="392"/>
        <end position="406"/>
    </location>
</feature>
<dbReference type="FunFam" id="3.40.50.300:FF:000398">
    <property type="entry name" value="Type IV pilus assembly ATPase PilB"/>
    <property type="match status" value="1"/>
</dbReference>